<evidence type="ECO:0000256" key="2">
    <source>
        <dbReference type="ARBA" id="ARBA00005988"/>
    </source>
</evidence>
<comment type="cofactor">
    <cofactor evidence="1">
        <name>Zn(2+)</name>
        <dbReference type="ChEBI" id="CHEBI:29105"/>
    </cofactor>
</comment>
<dbReference type="InterPro" id="IPR003146">
    <property type="entry name" value="M14A_act_pep"/>
</dbReference>
<dbReference type="GO" id="GO:0004181">
    <property type="term" value="F:metallocarboxypeptidase activity"/>
    <property type="evidence" value="ECO:0007669"/>
    <property type="project" value="InterPro"/>
</dbReference>
<dbReference type="RefSeq" id="XP_001354577.3">
    <property type="nucleotide sequence ID" value="XM_001354541.4"/>
</dbReference>
<comment type="similarity">
    <text evidence="2 11">Belongs to the peptidase M14 family.</text>
</comment>
<dbReference type="FunFam" id="3.40.630.10:FF:000151">
    <property type="entry name" value="Blast:Carboxypeptidase B"/>
    <property type="match status" value="1"/>
</dbReference>
<evidence type="ECO:0000313" key="16">
    <source>
        <dbReference type="RefSeq" id="XP_001354577.3"/>
    </source>
</evidence>
<keyword evidence="6 13" id="KW-0732">Signal</keyword>
<organism evidence="15 16">
    <name type="scientific">Drosophila pseudoobscura pseudoobscura</name>
    <name type="common">Fruit fly</name>
    <dbReference type="NCBI Taxonomy" id="46245"/>
    <lineage>
        <taxon>Eukaryota</taxon>
        <taxon>Metazoa</taxon>
        <taxon>Ecdysozoa</taxon>
        <taxon>Arthropoda</taxon>
        <taxon>Hexapoda</taxon>
        <taxon>Insecta</taxon>
        <taxon>Pterygota</taxon>
        <taxon>Neoptera</taxon>
        <taxon>Endopterygota</taxon>
        <taxon>Diptera</taxon>
        <taxon>Brachycera</taxon>
        <taxon>Muscomorpha</taxon>
        <taxon>Ephydroidea</taxon>
        <taxon>Drosophilidae</taxon>
        <taxon>Drosophila</taxon>
        <taxon>Sophophora</taxon>
    </lineage>
</organism>
<keyword evidence="9" id="KW-0482">Metalloprotease</keyword>
<evidence type="ECO:0000256" key="9">
    <source>
        <dbReference type="ARBA" id="ARBA00023049"/>
    </source>
</evidence>
<dbReference type="InterPro" id="IPR036990">
    <property type="entry name" value="M14A-like_propep"/>
</dbReference>
<dbReference type="InterPro" id="IPR000834">
    <property type="entry name" value="Peptidase_M14"/>
</dbReference>
<evidence type="ECO:0000256" key="11">
    <source>
        <dbReference type="PROSITE-ProRule" id="PRU01379"/>
    </source>
</evidence>
<evidence type="ECO:0000256" key="8">
    <source>
        <dbReference type="ARBA" id="ARBA00022833"/>
    </source>
</evidence>
<feature type="compositionally biased region" description="Basic residues" evidence="12">
    <location>
        <begin position="309"/>
        <end position="342"/>
    </location>
</feature>
<dbReference type="PROSITE" id="PS52035">
    <property type="entry name" value="PEPTIDASE_M14"/>
    <property type="match status" value="1"/>
</dbReference>
<feature type="compositionally biased region" description="Acidic residues" evidence="12">
    <location>
        <begin position="862"/>
        <end position="876"/>
    </location>
</feature>
<protein>
    <recommendedName>
        <fullName evidence="14">Peptidase M14 domain-containing protein</fullName>
    </recommendedName>
</protein>
<dbReference type="PRINTS" id="PR00765">
    <property type="entry name" value="CRBOXYPTASEA"/>
</dbReference>
<dbReference type="InParanoid" id="A0A6I8UFB4"/>
<dbReference type="Pfam" id="PF02244">
    <property type="entry name" value="Propep_M14"/>
    <property type="match status" value="1"/>
</dbReference>
<feature type="compositionally biased region" description="Basic and acidic residues" evidence="12">
    <location>
        <begin position="628"/>
        <end position="639"/>
    </location>
</feature>
<proteinExistence type="inferred from homology"/>
<feature type="compositionally biased region" description="Low complexity" evidence="12">
    <location>
        <begin position="358"/>
        <end position="374"/>
    </location>
</feature>
<feature type="compositionally biased region" description="Low complexity" evidence="12">
    <location>
        <begin position="744"/>
        <end position="756"/>
    </location>
</feature>
<dbReference type="PANTHER" id="PTHR11705">
    <property type="entry name" value="PROTEASE FAMILY M14 CARBOXYPEPTIDASE A,B"/>
    <property type="match status" value="1"/>
</dbReference>
<evidence type="ECO:0000256" key="5">
    <source>
        <dbReference type="ARBA" id="ARBA00022723"/>
    </source>
</evidence>
<feature type="compositionally biased region" description="Acidic residues" evidence="12">
    <location>
        <begin position="682"/>
        <end position="700"/>
    </location>
</feature>
<keyword evidence="7" id="KW-0378">Hydrolase</keyword>
<feature type="compositionally biased region" description="Acidic residues" evidence="12">
    <location>
        <begin position="784"/>
        <end position="793"/>
    </location>
</feature>
<gene>
    <name evidence="16" type="primary">LOC4814908</name>
</gene>
<accession>A0A6I8UFB4</accession>
<feature type="region of interest" description="Disordered" evidence="12">
    <location>
        <begin position="628"/>
        <end position="797"/>
    </location>
</feature>
<dbReference type="GO" id="GO:0005615">
    <property type="term" value="C:extracellular space"/>
    <property type="evidence" value="ECO:0007669"/>
    <property type="project" value="TreeGrafter"/>
</dbReference>
<dbReference type="Pfam" id="PF00246">
    <property type="entry name" value="Peptidase_M14"/>
    <property type="match status" value="1"/>
</dbReference>
<feature type="region of interest" description="Disordered" evidence="12">
    <location>
        <begin position="858"/>
        <end position="877"/>
    </location>
</feature>
<keyword evidence="8" id="KW-0862">Zinc</keyword>
<feature type="compositionally biased region" description="Acidic residues" evidence="12">
    <location>
        <begin position="728"/>
        <end position="743"/>
    </location>
</feature>
<evidence type="ECO:0000256" key="7">
    <source>
        <dbReference type="ARBA" id="ARBA00022801"/>
    </source>
</evidence>
<keyword evidence="5" id="KW-0479">Metal-binding</keyword>
<feature type="compositionally biased region" description="Low complexity" evidence="12">
    <location>
        <begin position="552"/>
        <end position="561"/>
    </location>
</feature>
<evidence type="ECO:0000256" key="13">
    <source>
        <dbReference type="SAM" id="SignalP"/>
    </source>
</evidence>
<keyword evidence="10" id="KW-1015">Disulfide bond</keyword>
<feature type="compositionally biased region" description="Low complexity" evidence="12">
    <location>
        <begin position="575"/>
        <end position="584"/>
    </location>
</feature>
<feature type="chain" id="PRO_5026224378" description="Peptidase M14 domain-containing protein" evidence="13">
    <location>
        <begin position="35"/>
        <end position="1496"/>
    </location>
</feature>
<feature type="region of interest" description="Disordered" evidence="12">
    <location>
        <begin position="216"/>
        <end position="391"/>
    </location>
</feature>
<feature type="compositionally biased region" description="Low complexity" evidence="12">
    <location>
        <begin position="216"/>
        <end position="226"/>
    </location>
</feature>
<evidence type="ECO:0000256" key="10">
    <source>
        <dbReference type="ARBA" id="ARBA00023157"/>
    </source>
</evidence>
<feature type="domain" description="Peptidase M14" evidence="14">
    <location>
        <begin position="1155"/>
        <end position="1496"/>
    </location>
</feature>
<feature type="compositionally biased region" description="Basic residues" evidence="12">
    <location>
        <begin position="767"/>
        <end position="778"/>
    </location>
</feature>
<dbReference type="SUPFAM" id="SSF53187">
    <property type="entry name" value="Zn-dependent exopeptidases"/>
    <property type="match status" value="1"/>
</dbReference>
<evidence type="ECO:0000256" key="6">
    <source>
        <dbReference type="ARBA" id="ARBA00022729"/>
    </source>
</evidence>
<dbReference type="Gene3D" id="3.30.70.340">
    <property type="entry name" value="Metallocarboxypeptidase-like"/>
    <property type="match status" value="1"/>
</dbReference>
<dbReference type="FunCoup" id="A0A6I8UFB4">
    <property type="interactions" value="84"/>
</dbReference>
<evidence type="ECO:0000256" key="1">
    <source>
        <dbReference type="ARBA" id="ARBA00001947"/>
    </source>
</evidence>
<evidence type="ECO:0000313" key="15">
    <source>
        <dbReference type="Proteomes" id="UP000001819"/>
    </source>
</evidence>
<feature type="signal peptide" evidence="13">
    <location>
        <begin position="1"/>
        <end position="34"/>
    </location>
</feature>
<dbReference type="PANTHER" id="PTHR11705:SF89">
    <property type="entry name" value="PEPTIDASE M14 CARBOXYPEPTIDASE A DOMAIN-CONTAINING PROTEIN"/>
    <property type="match status" value="1"/>
</dbReference>
<reference evidence="16" key="1">
    <citation type="submission" date="2025-08" db="UniProtKB">
        <authorList>
            <consortium name="RefSeq"/>
        </authorList>
    </citation>
    <scope>IDENTIFICATION</scope>
    <source>
        <strain evidence="16">MV-25-SWS-2005</strain>
        <tissue evidence="16">Whole body</tissue>
    </source>
</reference>
<feature type="compositionally biased region" description="Polar residues" evidence="12">
    <location>
        <begin position="227"/>
        <end position="247"/>
    </location>
</feature>
<feature type="compositionally biased region" description="Low complexity" evidence="12">
    <location>
        <begin position="961"/>
        <end position="974"/>
    </location>
</feature>
<keyword evidence="3" id="KW-0121">Carboxypeptidase</keyword>
<sequence>MASSGRYGGHMVVKLLLANLWVCLSVWDWGLCQAYDFGYHPSAEEFDSLWHRELLANDRRRMEQRFVPRYQHAETSIRFEPPELDFQLFSQEEDADEQQPYVFESVEEAPTNTQPAPDLMHVQSQLLEIKDPTPQRPFANHHRPANGSSAQASFPIFFTNPATGIVYAISQVGEGGQGVQGSQPRNDSGGAIAIYVTKAQYDADIQALRQHYEEQCQQQQQQQQQQTIPPGTVLSTPNLKPSPQQGGVTARPQIIRLQKPKKRPGGVTNKLPKPQHRPPPVMVTSGPITTINDQVFKIHHKSSSTTTTRRPKTSTTRRKKRKKKKPSPVKVIKRRPGHKRRSNSTTERPAGPPPIILGTRPSSSSSSTTTTTTTRPPPGSTQLEKPHMPQATTSTGNIFSQHAYVINQGYHPQHPHSHVRRRRGLEAAAAGVGEGAVEGAGGSSAAVGRGAVVRGSTVEIPLIKGVAVGGSAAERSAVKVLPIRGSPTKGSSVVRAKGGEAVGLGGSVGRGSAAATAATAAKGSSSAVEKKALVRGSTVKGPLKAAVQRAATRSSSTVVRGGSSGARRRGGGSGSPRPRGPKGSSKSKSKPKPRTTPEVGGDRAAGGAGVATGVLHLPHAVHLLHRNHSTDSKENHHSQPDQIKIQPKKKKKSKVKAKEKERRRGRPEGSNFDIFELISGGDYDDDTEEDDEYYYEDENENGVGDEKEPQTGQATSSSSPEDPKEDSSSAEEGADFGAMEESETTTLSPTSTELLEGNQFSSTKNSMAKKRIRIRRRPPAPSSSEEDDNDDDSGGIGGFFRMIFYPVQVAMSRLMDLGFGGPSSSNDEDEEEVHKVNPTKPPKYPSYTLYHSAHSNEAYAQPEDDEDEGDDDDDYDGSSTLGSWFSSWFGPGRRTKKIGSTTTVVPLPAPTQEPAGWLDSWFGFGKTTTTTPTDSDEDDYDKWFSSWFDAKPKRKVRRRSTTSTTTTSTTTSQPSAAAAAAAAAQVPILTIVDPLRNPQNWIGILAHHIVNSTGNAMTTRMTTKGTTTVKPDIPRRISYDKYQIWRLKPQDEAQVRALEEFKKGEDGVKMHWLKGPSLRGLTDVLVPPKMLVDFQGTLNYESIAHEVLIFDVGMAIAYEQSKEDYLHTTPVSLQRPSRPKPKPTAVAKPGMTWNRYHTHDEIVQYLETMRMRHPQLVELIHIGRSYEGRPLIVVKIESKQSALAANASASGYKRPKRKRKSGQANAVFVEAGAHGLAWIGPATATWMISELLRLMKTNKSNEELELIRNTTWYIMPVLNPDGYAYSHEYDRFWKKSRSQHMARAPGGLLDSAMTWLQQKRDPDKVCHGVDLDRNWLYHWGKRGSSKAPCNEFYAGPAPFSEPETKAVSDFLMDQRTQIKLYISLQAYGQVVSYPVKANSTFNSELLDDFLDVAMVGTDGLRKKGSKSRYKVDASNDLIEQRSGCADAFAAYEIGIPFSYTIQLADNGVHGYLLPSSAIEPTARDAFEIVSGMLDYI</sequence>
<dbReference type="GO" id="GO:0008270">
    <property type="term" value="F:zinc ion binding"/>
    <property type="evidence" value="ECO:0007669"/>
    <property type="project" value="InterPro"/>
</dbReference>
<evidence type="ECO:0000259" key="14">
    <source>
        <dbReference type="PROSITE" id="PS52035"/>
    </source>
</evidence>
<feature type="region of interest" description="Disordered" evidence="12">
    <location>
        <begin position="820"/>
        <end position="848"/>
    </location>
</feature>
<name>A0A6I8UFB4_DROPS</name>
<feature type="region of interest" description="Disordered" evidence="12">
    <location>
        <begin position="538"/>
        <end position="609"/>
    </location>
</feature>
<evidence type="ECO:0000256" key="4">
    <source>
        <dbReference type="ARBA" id="ARBA00022670"/>
    </source>
</evidence>
<feature type="compositionally biased region" description="Basic residues" evidence="12">
    <location>
        <begin position="646"/>
        <end position="655"/>
    </location>
</feature>
<dbReference type="Proteomes" id="UP000001819">
    <property type="component" value="Chromosome X"/>
</dbReference>
<dbReference type="KEGG" id="dpo:4814908"/>
<keyword evidence="4" id="KW-0645">Protease</keyword>
<comment type="caution">
    <text evidence="11">Lacks conserved residue(s) required for the propagation of feature annotation.</text>
</comment>
<keyword evidence="15" id="KW-1185">Reference proteome</keyword>
<dbReference type="GO" id="GO:0006508">
    <property type="term" value="P:proteolysis"/>
    <property type="evidence" value="ECO:0007669"/>
    <property type="project" value="UniProtKB-KW"/>
</dbReference>
<dbReference type="Gene3D" id="3.40.630.10">
    <property type="entry name" value="Zn peptidases"/>
    <property type="match status" value="1"/>
</dbReference>
<evidence type="ECO:0000256" key="12">
    <source>
        <dbReference type="SAM" id="MobiDB-lite"/>
    </source>
</evidence>
<feature type="region of interest" description="Disordered" evidence="12">
    <location>
        <begin position="955"/>
        <end position="974"/>
    </location>
</feature>
<evidence type="ECO:0000256" key="3">
    <source>
        <dbReference type="ARBA" id="ARBA00022645"/>
    </source>
</evidence>
<dbReference type="SMART" id="SM00631">
    <property type="entry name" value="Zn_pept"/>
    <property type="match status" value="1"/>
</dbReference>
<dbReference type="SUPFAM" id="SSF54897">
    <property type="entry name" value="Protease propeptides/inhibitors"/>
    <property type="match status" value="1"/>
</dbReference>